<evidence type="ECO:0000313" key="3">
    <source>
        <dbReference type="Proteomes" id="UP000654123"/>
    </source>
</evidence>
<dbReference type="RefSeq" id="WP_189533859.1">
    <property type="nucleotide sequence ID" value="NZ_BMSV01000005.1"/>
</dbReference>
<feature type="signal peptide" evidence="1">
    <location>
        <begin position="1"/>
        <end position="26"/>
    </location>
</feature>
<dbReference type="EMBL" id="BMSV01000005">
    <property type="protein sequence ID" value="GGQ09355.1"/>
    <property type="molecule type" value="Genomic_DNA"/>
</dbReference>
<reference evidence="2" key="1">
    <citation type="journal article" date="2014" name="Int. J. Syst. Evol. Microbiol.">
        <title>Complete genome sequence of Corynebacterium casei LMG S-19264T (=DSM 44701T), isolated from a smear-ripened cheese.</title>
        <authorList>
            <consortium name="US DOE Joint Genome Institute (JGI-PGF)"/>
            <person name="Walter F."/>
            <person name="Albersmeier A."/>
            <person name="Kalinowski J."/>
            <person name="Ruckert C."/>
        </authorList>
    </citation>
    <scope>NUCLEOTIDE SEQUENCE</scope>
    <source>
        <strain evidence="2">JCM 4335</strain>
    </source>
</reference>
<dbReference type="AlphaFoldDB" id="A0A918B047"/>
<comment type="caution">
    <text evidence="2">The sequence shown here is derived from an EMBL/GenBank/DDBJ whole genome shotgun (WGS) entry which is preliminary data.</text>
</comment>
<feature type="chain" id="PRO_5037794648" description="Secreted protein" evidence="1">
    <location>
        <begin position="27"/>
        <end position="91"/>
    </location>
</feature>
<dbReference type="Proteomes" id="UP000654123">
    <property type="component" value="Unassembled WGS sequence"/>
</dbReference>
<proteinExistence type="predicted"/>
<gene>
    <name evidence="2" type="ORF">GCM10010249_29860</name>
</gene>
<name>A0A918B047_9ACTN</name>
<evidence type="ECO:0000256" key="1">
    <source>
        <dbReference type="SAM" id="SignalP"/>
    </source>
</evidence>
<evidence type="ECO:0008006" key="4">
    <source>
        <dbReference type="Google" id="ProtNLM"/>
    </source>
</evidence>
<protein>
    <recommendedName>
        <fullName evidence="4">Secreted protein</fullName>
    </recommendedName>
</protein>
<sequence>MRFPRSLVCVFTALAVAGGAAGAARAADDDTTKTDGTVQFHDCNIIENFDQPSRLTTNETVNCSQNITHGDELAQVVDAVKQLFLLRHGNR</sequence>
<reference evidence="2" key="2">
    <citation type="submission" date="2020-09" db="EMBL/GenBank/DDBJ databases">
        <authorList>
            <person name="Sun Q."/>
            <person name="Ohkuma M."/>
        </authorList>
    </citation>
    <scope>NUCLEOTIDE SEQUENCE</scope>
    <source>
        <strain evidence="2">JCM 4335</strain>
    </source>
</reference>
<keyword evidence="3" id="KW-1185">Reference proteome</keyword>
<evidence type="ECO:0000313" key="2">
    <source>
        <dbReference type="EMBL" id="GGQ09355.1"/>
    </source>
</evidence>
<accession>A0A918B047</accession>
<keyword evidence="1" id="KW-0732">Signal</keyword>
<organism evidence="2 3">
    <name type="scientific">Streptomyces roseolilacinus</name>
    <dbReference type="NCBI Taxonomy" id="66904"/>
    <lineage>
        <taxon>Bacteria</taxon>
        <taxon>Bacillati</taxon>
        <taxon>Actinomycetota</taxon>
        <taxon>Actinomycetes</taxon>
        <taxon>Kitasatosporales</taxon>
        <taxon>Streptomycetaceae</taxon>
        <taxon>Streptomyces</taxon>
    </lineage>
</organism>